<evidence type="ECO:0000256" key="1">
    <source>
        <dbReference type="ARBA" id="ARBA00009913"/>
    </source>
</evidence>
<dbReference type="Pfam" id="PF02796">
    <property type="entry name" value="HTH_7"/>
    <property type="match status" value="1"/>
</dbReference>
<dbReference type="PROSITE" id="PS00397">
    <property type="entry name" value="RECOMBINASES_1"/>
    <property type="match status" value="1"/>
</dbReference>
<dbReference type="PROSITE" id="PS51736">
    <property type="entry name" value="RECOMBINASES_3"/>
    <property type="match status" value="1"/>
</dbReference>
<feature type="domain" description="Resolvase/invertase-type recombinase catalytic" evidence="6">
    <location>
        <begin position="44"/>
        <end position="177"/>
    </location>
</feature>
<name>A0ABP6ULI5_9MICO</name>
<comment type="similarity">
    <text evidence="1">Belongs to the site-specific recombinase resolvase family.</text>
</comment>
<feature type="active site" description="O-(5'-phospho-DNA)-serine intermediate" evidence="5">
    <location>
        <position position="52"/>
    </location>
</feature>
<evidence type="ECO:0000313" key="7">
    <source>
        <dbReference type="EMBL" id="GAA3511659.1"/>
    </source>
</evidence>
<evidence type="ECO:0000256" key="4">
    <source>
        <dbReference type="ARBA" id="ARBA00023172"/>
    </source>
</evidence>
<dbReference type="PROSITE" id="PS00398">
    <property type="entry name" value="RECOMBINASES_2"/>
    <property type="match status" value="1"/>
</dbReference>
<dbReference type="PANTHER" id="PTHR30461:SF2">
    <property type="entry name" value="SERINE RECOMBINASE PINE-RELATED"/>
    <property type="match status" value="1"/>
</dbReference>
<dbReference type="InterPro" id="IPR036162">
    <property type="entry name" value="Resolvase-like_N_sf"/>
</dbReference>
<dbReference type="SUPFAM" id="SSF53041">
    <property type="entry name" value="Resolvase-like"/>
    <property type="match status" value="1"/>
</dbReference>
<dbReference type="Pfam" id="PF00239">
    <property type="entry name" value="Resolvase"/>
    <property type="match status" value="1"/>
</dbReference>
<dbReference type="SUPFAM" id="SSF46689">
    <property type="entry name" value="Homeodomain-like"/>
    <property type="match status" value="1"/>
</dbReference>
<evidence type="ECO:0000259" key="6">
    <source>
        <dbReference type="PROSITE" id="PS51736"/>
    </source>
</evidence>
<dbReference type="Proteomes" id="UP001499841">
    <property type="component" value="Unassembled WGS sequence"/>
</dbReference>
<accession>A0ABP6ULI5</accession>
<evidence type="ECO:0000256" key="2">
    <source>
        <dbReference type="ARBA" id="ARBA00022908"/>
    </source>
</evidence>
<dbReference type="InterPro" id="IPR050639">
    <property type="entry name" value="SSR_resolvase"/>
</dbReference>
<dbReference type="EMBL" id="BAABBA010000034">
    <property type="protein sequence ID" value="GAA3511659.1"/>
    <property type="molecule type" value="Genomic_DNA"/>
</dbReference>
<dbReference type="SMART" id="SM00857">
    <property type="entry name" value="Resolvase"/>
    <property type="match status" value="1"/>
</dbReference>
<dbReference type="Gene3D" id="3.40.50.1390">
    <property type="entry name" value="Resolvase, N-terminal catalytic domain"/>
    <property type="match status" value="1"/>
</dbReference>
<keyword evidence="2" id="KW-0229">DNA integration</keyword>
<keyword evidence="8" id="KW-1185">Reference proteome</keyword>
<protein>
    <submittedName>
        <fullName evidence="7">Recombinase family protein</fullName>
    </submittedName>
</protein>
<dbReference type="CDD" id="cd03768">
    <property type="entry name" value="SR_ResInv"/>
    <property type="match status" value="1"/>
</dbReference>
<evidence type="ECO:0000256" key="5">
    <source>
        <dbReference type="PROSITE-ProRule" id="PRU10137"/>
    </source>
</evidence>
<keyword evidence="3" id="KW-0238">DNA-binding</keyword>
<keyword evidence="4" id="KW-0233">DNA recombination</keyword>
<comment type="caution">
    <text evidence="7">The sequence shown here is derived from an EMBL/GenBank/DDBJ whole genome shotgun (WGS) entry which is preliminary data.</text>
</comment>
<evidence type="ECO:0000256" key="3">
    <source>
        <dbReference type="ARBA" id="ARBA00023125"/>
    </source>
</evidence>
<gene>
    <name evidence="7" type="ORF">GCM10022262_39750</name>
</gene>
<dbReference type="InterPro" id="IPR009057">
    <property type="entry name" value="Homeodomain-like_sf"/>
</dbReference>
<dbReference type="CDD" id="cd00569">
    <property type="entry name" value="HTH_Hin_like"/>
    <property type="match status" value="1"/>
</dbReference>
<reference evidence="8" key="1">
    <citation type="journal article" date="2019" name="Int. J. Syst. Evol. Microbiol.">
        <title>The Global Catalogue of Microorganisms (GCM) 10K type strain sequencing project: providing services to taxonomists for standard genome sequencing and annotation.</title>
        <authorList>
            <consortium name="The Broad Institute Genomics Platform"/>
            <consortium name="The Broad Institute Genome Sequencing Center for Infectious Disease"/>
            <person name="Wu L."/>
            <person name="Ma J."/>
        </authorList>
    </citation>
    <scope>NUCLEOTIDE SEQUENCE [LARGE SCALE GENOMIC DNA]</scope>
    <source>
        <strain evidence="8">JCM 17459</strain>
    </source>
</reference>
<sequence>MQPTSEIDSGGRGEALCVTELRAGIYGAILPTPDGFRYGRPVGYLLGYARVSTTDQDASLQIDALTAAGCYRVFVDTGSGSLQHRPELDKLVDQLRPGDTLVVWRLDRLGRSIRHLIDQLQVLADRGVGFRSLQETIDTTSPGGRLVFHVFAALAEFERDLIRERTNAGLAAARARGRTGGRPSSLSADQVRAARRMYEQKDMTVAQIGEVLGVSRTTIYRALNRAPAATGSPRRTTSTV</sequence>
<organism evidence="7 8">
    <name type="scientific">Georgenia daeguensis</name>
    <dbReference type="NCBI Taxonomy" id="908355"/>
    <lineage>
        <taxon>Bacteria</taxon>
        <taxon>Bacillati</taxon>
        <taxon>Actinomycetota</taxon>
        <taxon>Actinomycetes</taxon>
        <taxon>Micrococcales</taxon>
        <taxon>Bogoriellaceae</taxon>
        <taxon>Georgenia</taxon>
    </lineage>
</organism>
<dbReference type="PANTHER" id="PTHR30461">
    <property type="entry name" value="DNA-INVERTASE FROM LAMBDOID PROPHAGE"/>
    <property type="match status" value="1"/>
</dbReference>
<dbReference type="InterPro" id="IPR006119">
    <property type="entry name" value="Resolv_N"/>
</dbReference>
<dbReference type="InterPro" id="IPR006120">
    <property type="entry name" value="Resolvase_HTH_dom"/>
</dbReference>
<evidence type="ECO:0000313" key="8">
    <source>
        <dbReference type="Proteomes" id="UP001499841"/>
    </source>
</evidence>
<dbReference type="InterPro" id="IPR006118">
    <property type="entry name" value="Recombinase_CS"/>
</dbReference>
<proteinExistence type="inferred from homology"/>
<dbReference type="Gene3D" id="1.10.10.60">
    <property type="entry name" value="Homeodomain-like"/>
    <property type="match status" value="1"/>
</dbReference>